<evidence type="ECO:0000259" key="8">
    <source>
        <dbReference type="PROSITE" id="PS51202"/>
    </source>
</evidence>
<evidence type="ECO:0000313" key="9">
    <source>
        <dbReference type="EMBL" id="GEK87245.1"/>
    </source>
</evidence>
<feature type="transmembrane region" description="Helical" evidence="7">
    <location>
        <begin position="93"/>
        <end position="123"/>
    </location>
</feature>
<dbReference type="OrthoDB" id="9809303at2"/>
<dbReference type="Proteomes" id="UP000321225">
    <property type="component" value="Unassembled WGS sequence"/>
</dbReference>
<evidence type="ECO:0000256" key="1">
    <source>
        <dbReference type="ARBA" id="ARBA00004141"/>
    </source>
</evidence>
<feature type="transmembrane region" description="Helical" evidence="7">
    <location>
        <begin position="417"/>
        <end position="450"/>
    </location>
</feature>
<reference evidence="9 10" key="1">
    <citation type="submission" date="2019-07" db="EMBL/GenBank/DDBJ databases">
        <title>Whole genome shotgun sequence of Microbacterium aerolatum NBRC 103071.</title>
        <authorList>
            <person name="Hosoyama A."/>
            <person name="Uohara A."/>
            <person name="Ohji S."/>
            <person name="Ichikawa N."/>
        </authorList>
    </citation>
    <scope>NUCLEOTIDE SEQUENCE [LARGE SCALE GENOMIC DNA]</scope>
    <source>
        <strain evidence="9 10">NBRC 103071</strain>
    </source>
</reference>
<dbReference type="SUPFAM" id="SSF116726">
    <property type="entry name" value="TrkA C-terminal domain-like"/>
    <property type="match status" value="1"/>
</dbReference>
<feature type="transmembrane region" description="Helical" evidence="7">
    <location>
        <begin position="27"/>
        <end position="45"/>
    </location>
</feature>
<feature type="transmembrane region" description="Helical" evidence="7">
    <location>
        <begin position="498"/>
        <end position="518"/>
    </location>
</feature>
<keyword evidence="10" id="KW-1185">Reference proteome</keyword>
<keyword evidence="5 7" id="KW-1133">Transmembrane helix</keyword>
<dbReference type="EMBL" id="BJUW01000011">
    <property type="protein sequence ID" value="GEK87245.1"/>
    <property type="molecule type" value="Genomic_DNA"/>
</dbReference>
<dbReference type="PROSITE" id="PS51202">
    <property type="entry name" value="RCK_C"/>
    <property type="match status" value="1"/>
</dbReference>
<feature type="transmembrane region" description="Helical" evidence="7">
    <location>
        <begin position="135"/>
        <end position="160"/>
    </location>
</feature>
<feature type="transmembrane region" description="Helical" evidence="7">
    <location>
        <begin position="332"/>
        <end position="362"/>
    </location>
</feature>
<dbReference type="InterPro" id="IPR004680">
    <property type="entry name" value="Cit_transptr-like_dom"/>
</dbReference>
<evidence type="ECO:0000256" key="2">
    <source>
        <dbReference type="ARBA" id="ARBA00022448"/>
    </source>
</evidence>
<name>A0A511AGH0_9MICO</name>
<evidence type="ECO:0000256" key="3">
    <source>
        <dbReference type="ARBA" id="ARBA00022692"/>
    </source>
</evidence>
<evidence type="ECO:0000313" key="10">
    <source>
        <dbReference type="Proteomes" id="UP000321225"/>
    </source>
</evidence>
<dbReference type="InterPro" id="IPR051679">
    <property type="entry name" value="DASS-Related_Transporters"/>
</dbReference>
<feature type="transmembrane region" description="Helical" evidence="7">
    <location>
        <begin position="456"/>
        <end position="477"/>
    </location>
</feature>
<dbReference type="GO" id="GO:0008324">
    <property type="term" value="F:monoatomic cation transmembrane transporter activity"/>
    <property type="evidence" value="ECO:0007669"/>
    <property type="project" value="InterPro"/>
</dbReference>
<keyword evidence="3 7" id="KW-0812">Transmembrane</keyword>
<keyword evidence="2" id="KW-0813">Transport</keyword>
<dbReference type="PANTHER" id="PTHR43652">
    <property type="entry name" value="BASIC AMINO ACID ANTIPORTER YFCC-RELATED"/>
    <property type="match status" value="1"/>
</dbReference>
<comment type="caution">
    <text evidence="9">The sequence shown here is derived from an EMBL/GenBank/DDBJ whole genome shotgun (WGS) entry which is preliminary data.</text>
</comment>
<protein>
    <recommendedName>
        <fullName evidence="8">RCK C-terminal domain-containing protein</fullName>
    </recommendedName>
</protein>
<proteinExistence type="predicted"/>
<evidence type="ECO:0000256" key="6">
    <source>
        <dbReference type="ARBA" id="ARBA00023136"/>
    </source>
</evidence>
<dbReference type="GO" id="GO:0006813">
    <property type="term" value="P:potassium ion transport"/>
    <property type="evidence" value="ECO:0007669"/>
    <property type="project" value="InterPro"/>
</dbReference>
<dbReference type="Pfam" id="PF03600">
    <property type="entry name" value="CitMHS"/>
    <property type="match status" value="1"/>
</dbReference>
<accession>A0A511AGH0</accession>
<feature type="transmembrane region" description="Helical" evidence="7">
    <location>
        <begin position="172"/>
        <end position="195"/>
    </location>
</feature>
<dbReference type="GO" id="GO:0005886">
    <property type="term" value="C:plasma membrane"/>
    <property type="evidence" value="ECO:0007669"/>
    <property type="project" value="TreeGrafter"/>
</dbReference>
<keyword evidence="4" id="KW-0677">Repeat</keyword>
<dbReference type="InterPro" id="IPR036721">
    <property type="entry name" value="RCK_C_sf"/>
</dbReference>
<sequence>MDPIAATLGILALAVIAFLSNRVPLGAVAIGVAIALWATGVLDLVDALAGFGDPTVLFIAALFVVSEALDATGVTTWAAHQVIGRAGPSPRRLLIMIMLLVAALTALISVNGSVAALIPLVVVVAVRSGIAPSRLLLPLAFAAHAGSMLALTGTPVNIIVSEAANDAAGRPFGFFEFTIVGVPLVVGTLLIVMLFGNRLVPERVPSALAPDLSGHAQLLKKHYDLATGEVPLVGTANGVTEVLVAPRSSLIGTHVFPGMVSPSGDLVIVAARRGGEILRGRSTTLEAGDQLLLSGSWEDLRRHTSGPDVIVVDTPDELRRTVPLGRGARRTIVILAAMVILLATGVVPPAVAALLAGLAVVLTRVLNVRETYRAISWTTVVLVAGMIPLSTAFTSTGAADLLADGLLRMLGGAGPHLALLLICVITLILGQLISNTATVLIMIPVALALAADLHVSALPFLMALTVTGAAALFTPIATPANMMIMEPAGYRFGDYWKLGLPLAVLYLAVSVLFVPLIWPF</sequence>
<gene>
    <name evidence="9" type="ORF">MAE01_24210</name>
</gene>
<dbReference type="RefSeq" id="WP_147039825.1">
    <property type="nucleotide sequence ID" value="NZ_BJUW01000011.1"/>
</dbReference>
<evidence type="ECO:0000256" key="5">
    <source>
        <dbReference type="ARBA" id="ARBA00022989"/>
    </source>
</evidence>
<feature type="transmembrane region" description="Helical" evidence="7">
    <location>
        <begin position="374"/>
        <end position="396"/>
    </location>
</feature>
<feature type="domain" description="RCK C-terminal" evidence="8">
    <location>
        <begin position="227"/>
        <end position="309"/>
    </location>
</feature>
<evidence type="ECO:0000256" key="7">
    <source>
        <dbReference type="SAM" id="Phobius"/>
    </source>
</evidence>
<dbReference type="PANTHER" id="PTHR43652:SF2">
    <property type="entry name" value="BASIC AMINO ACID ANTIPORTER YFCC-RELATED"/>
    <property type="match status" value="1"/>
</dbReference>
<feature type="transmembrane region" description="Helical" evidence="7">
    <location>
        <begin position="57"/>
        <end position="78"/>
    </location>
</feature>
<keyword evidence="6 7" id="KW-0472">Membrane</keyword>
<dbReference type="CDD" id="cd01115">
    <property type="entry name" value="SLC13_permease"/>
    <property type="match status" value="1"/>
</dbReference>
<evidence type="ECO:0000256" key="4">
    <source>
        <dbReference type="ARBA" id="ARBA00022737"/>
    </source>
</evidence>
<comment type="subcellular location">
    <subcellularLocation>
        <location evidence="1">Membrane</location>
        <topology evidence="1">Multi-pass membrane protein</topology>
    </subcellularLocation>
</comment>
<organism evidence="9 10">
    <name type="scientific">Microbacterium aerolatum</name>
    <dbReference type="NCBI Taxonomy" id="153731"/>
    <lineage>
        <taxon>Bacteria</taxon>
        <taxon>Bacillati</taxon>
        <taxon>Actinomycetota</taxon>
        <taxon>Actinomycetes</taxon>
        <taxon>Micrococcales</taxon>
        <taxon>Microbacteriaceae</taxon>
        <taxon>Microbacterium</taxon>
    </lineage>
</organism>
<dbReference type="AlphaFoldDB" id="A0A511AGH0"/>
<dbReference type="InterPro" id="IPR006037">
    <property type="entry name" value="RCK_C"/>
</dbReference>
<dbReference type="Gene3D" id="3.30.70.1450">
    <property type="entry name" value="Regulator of K+ conductance, C-terminal domain"/>
    <property type="match status" value="1"/>
</dbReference>